<dbReference type="AlphaFoldDB" id="A0A9D4Y5A3"/>
<accession>A0A9D4Y5A3</accession>
<sequence length="247" mass="26656">MIISESSNNMQLRDGNASSVGNVMNNLAQVMAASIVGLIGENSVMADQQKNDYLRSSYRCKDRVYQYLANDRDNSKGSNGKVSIAQSERSPVLLLMAGDESSCKVQKSKDGHGTAGVTKAAAGISNHATPKAKQSRTQTNVGNRNVQENGVDPSGLDTRVHSRKSSRKKQHVSYIGTAGNGEFENASKKPQKDKPVKTTKEKKREVPPNGRLFNETGPTSFTADVDGENGETRNKTNGQPGKICCYC</sequence>
<feature type="compositionally biased region" description="Polar residues" evidence="1">
    <location>
        <begin position="135"/>
        <end position="148"/>
    </location>
</feature>
<comment type="caution">
    <text evidence="2">The sequence shown here is derived from an EMBL/GenBank/DDBJ whole genome shotgun (WGS) entry which is preliminary data.</text>
</comment>
<dbReference type="Proteomes" id="UP001058974">
    <property type="component" value="Chromosome 2"/>
</dbReference>
<dbReference type="EMBL" id="JAMSHJ010000002">
    <property type="protein sequence ID" value="KAI5433271.1"/>
    <property type="molecule type" value="Genomic_DNA"/>
</dbReference>
<keyword evidence="3" id="KW-1185">Reference proteome</keyword>
<name>A0A9D4Y5A3_PEA</name>
<proteinExistence type="predicted"/>
<gene>
    <name evidence="2" type="ORF">KIW84_020520</name>
</gene>
<evidence type="ECO:0000313" key="3">
    <source>
        <dbReference type="Proteomes" id="UP001058974"/>
    </source>
</evidence>
<evidence type="ECO:0000256" key="1">
    <source>
        <dbReference type="SAM" id="MobiDB-lite"/>
    </source>
</evidence>
<feature type="region of interest" description="Disordered" evidence="1">
    <location>
        <begin position="121"/>
        <end position="240"/>
    </location>
</feature>
<evidence type="ECO:0000313" key="2">
    <source>
        <dbReference type="EMBL" id="KAI5433271.1"/>
    </source>
</evidence>
<feature type="compositionally biased region" description="Basic and acidic residues" evidence="1">
    <location>
        <begin position="185"/>
        <end position="206"/>
    </location>
</feature>
<dbReference type="Gramene" id="Psat02G0052000-T1">
    <property type="protein sequence ID" value="KAI5433271.1"/>
    <property type="gene ID" value="KIW84_020520"/>
</dbReference>
<organism evidence="2 3">
    <name type="scientific">Pisum sativum</name>
    <name type="common">Garden pea</name>
    <name type="synonym">Lathyrus oleraceus</name>
    <dbReference type="NCBI Taxonomy" id="3888"/>
    <lineage>
        <taxon>Eukaryota</taxon>
        <taxon>Viridiplantae</taxon>
        <taxon>Streptophyta</taxon>
        <taxon>Embryophyta</taxon>
        <taxon>Tracheophyta</taxon>
        <taxon>Spermatophyta</taxon>
        <taxon>Magnoliopsida</taxon>
        <taxon>eudicotyledons</taxon>
        <taxon>Gunneridae</taxon>
        <taxon>Pentapetalae</taxon>
        <taxon>rosids</taxon>
        <taxon>fabids</taxon>
        <taxon>Fabales</taxon>
        <taxon>Fabaceae</taxon>
        <taxon>Papilionoideae</taxon>
        <taxon>50 kb inversion clade</taxon>
        <taxon>NPAAA clade</taxon>
        <taxon>Hologalegina</taxon>
        <taxon>IRL clade</taxon>
        <taxon>Fabeae</taxon>
        <taxon>Lathyrus</taxon>
    </lineage>
</organism>
<protein>
    <submittedName>
        <fullName evidence="2">Uncharacterized protein</fullName>
    </submittedName>
</protein>
<feature type="compositionally biased region" description="Basic residues" evidence="1">
    <location>
        <begin position="161"/>
        <end position="171"/>
    </location>
</feature>
<reference evidence="2 3" key="1">
    <citation type="journal article" date="2022" name="Nat. Genet.">
        <title>Improved pea reference genome and pan-genome highlight genomic features and evolutionary characteristics.</title>
        <authorList>
            <person name="Yang T."/>
            <person name="Liu R."/>
            <person name="Luo Y."/>
            <person name="Hu S."/>
            <person name="Wang D."/>
            <person name="Wang C."/>
            <person name="Pandey M.K."/>
            <person name="Ge S."/>
            <person name="Xu Q."/>
            <person name="Li N."/>
            <person name="Li G."/>
            <person name="Huang Y."/>
            <person name="Saxena R.K."/>
            <person name="Ji Y."/>
            <person name="Li M."/>
            <person name="Yan X."/>
            <person name="He Y."/>
            <person name="Liu Y."/>
            <person name="Wang X."/>
            <person name="Xiang C."/>
            <person name="Varshney R.K."/>
            <person name="Ding H."/>
            <person name="Gao S."/>
            <person name="Zong X."/>
        </authorList>
    </citation>
    <scope>NUCLEOTIDE SEQUENCE [LARGE SCALE GENOMIC DNA]</scope>
    <source>
        <strain evidence="2 3">cv. Zhongwan 6</strain>
    </source>
</reference>